<keyword evidence="2" id="KW-1185">Reference proteome</keyword>
<gene>
    <name evidence="1" type="ORF">W911_06000</name>
</gene>
<dbReference type="EMBL" id="CP006912">
    <property type="protein sequence ID" value="AHB50012.1"/>
    <property type="molecule type" value="Genomic_DNA"/>
</dbReference>
<dbReference type="KEGG" id="hni:W911_06000"/>
<name>V5SHN2_9HYPH</name>
<sequence length="141" mass="15550">MASGNSYDGDFRDSGIAAPRDEQKQIFARYRLVADFEDALPFFGIGSRTHRHVARNGARRIVHPADMHAVFAREQIHKRGHNSLSTASAFRGLGDKFLYGRDQLLGGQSGCDARQRRVALAVTLPYGDEGTQGLSCLGLRF</sequence>
<evidence type="ECO:0000313" key="1">
    <source>
        <dbReference type="EMBL" id="AHB50012.1"/>
    </source>
</evidence>
<reference evidence="1 2" key="1">
    <citation type="journal article" date="2014" name="Genome Announc.">
        <title>Complete Genome Sequence of Hyphomicrobium nitrativorans Strain NL23, a Denitrifying Bacterium Isolated from Biofilm of a Methanol-Fed Denitrification System Treating Seawater at the Montreal Biodome.</title>
        <authorList>
            <person name="Martineau C."/>
            <person name="Villeneuve C."/>
            <person name="Mauffrey F."/>
            <person name="Villemur R."/>
        </authorList>
    </citation>
    <scope>NUCLEOTIDE SEQUENCE [LARGE SCALE GENOMIC DNA]</scope>
    <source>
        <strain evidence="1">NL23</strain>
    </source>
</reference>
<accession>V5SHN2</accession>
<protein>
    <submittedName>
        <fullName evidence="1">Uncharacterized protein</fullName>
    </submittedName>
</protein>
<dbReference type="PATRIC" id="fig|1029756.8.peg.1256"/>
<dbReference type="AlphaFoldDB" id="V5SHN2"/>
<organism evidence="1 2">
    <name type="scientific">Hyphomicrobium nitrativorans NL23</name>
    <dbReference type="NCBI Taxonomy" id="1029756"/>
    <lineage>
        <taxon>Bacteria</taxon>
        <taxon>Pseudomonadati</taxon>
        <taxon>Pseudomonadota</taxon>
        <taxon>Alphaproteobacteria</taxon>
        <taxon>Hyphomicrobiales</taxon>
        <taxon>Hyphomicrobiaceae</taxon>
        <taxon>Hyphomicrobium</taxon>
    </lineage>
</organism>
<evidence type="ECO:0000313" key="2">
    <source>
        <dbReference type="Proteomes" id="UP000018542"/>
    </source>
</evidence>
<dbReference type="HOGENOM" id="CLU_1822705_0_0_5"/>
<dbReference type="Proteomes" id="UP000018542">
    <property type="component" value="Chromosome"/>
</dbReference>
<proteinExistence type="predicted"/>